<evidence type="ECO:0000256" key="7">
    <source>
        <dbReference type="ARBA" id="ARBA00023172"/>
    </source>
</evidence>
<evidence type="ECO:0000256" key="8">
    <source>
        <dbReference type="ARBA" id="ARBA00023204"/>
    </source>
</evidence>
<keyword evidence="12" id="KW-0347">Helicase</keyword>
<dbReference type="HAMAP" id="MF_00016">
    <property type="entry name" value="DNA_HJ_migration_RuvB"/>
    <property type="match status" value="1"/>
</dbReference>
<comment type="subcellular location">
    <subcellularLocation>
        <location evidence="9">Cytoplasm</location>
    </subcellularLocation>
</comment>
<keyword evidence="6 9" id="KW-0238">DNA-binding</keyword>
<evidence type="ECO:0000256" key="9">
    <source>
        <dbReference type="HAMAP-Rule" id="MF_00016"/>
    </source>
</evidence>
<dbReference type="SUPFAM" id="SSF46785">
    <property type="entry name" value="Winged helix' DNA-binding domain"/>
    <property type="match status" value="1"/>
</dbReference>
<dbReference type="PANTHER" id="PTHR42848:SF1">
    <property type="entry name" value="HOLLIDAY JUNCTION BRANCH MIGRATION COMPLEX SUBUNIT RUVB"/>
    <property type="match status" value="1"/>
</dbReference>
<comment type="caution">
    <text evidence="9">Lacks conserved residue(s) required for the propagation of feature annotation.</text>
</comment>
<keyword evidence="1 9" id="KW-0963">Cytoplasm</keyword>
<organism evidence="12 13">
    <name type="scientific">Pyrinomonas methylaliphatogenes</name>
    <dbReference type="NCBI Taxonomy" id="454194"/>
    <lineage>
        <taxon>Bacteria</taxon>
        <taxon>Pseudomonadati</taxon>
        <taxon>Acidobacteriota</taxon>
        <taxon>Blastocatellia</taxon>
        <taxon>Blastocatellales</taxon>
        <taxon>Pyrinomonadaceae</taxon>
        <taxon>Pyrinomonas</taxon>
    </lineage>
</organism>
<feature type="binding site" evidence="9">
    <location>
        <begin position="131"/>
        <end position="133"/>
    </location>
    <ligand>
        <name>ATP</name>
        <dbReference type="ChEBI" id="CHEBI:30616"/>
    </ligand>
</feature>
<keyword evidence="13" id="KW-1185">Reference proteome</keyword>
<feature type="binding site" evidence="9">
    <location>
        <position position="24"/>
    </location>
    <ligand>
        <name>ATP</name>
        <dbReference type="ChEBI" id="CHEBI:30616"/>
    </ligand>
</feature>
<dbReference type="OrthoDB" id="9804478at2"/>
<dbReference type="InterPro" id="IPR004605">
    <property type="entry name" value="DNA_helicase_Holl-junc_RuvB"/>
</dbReference>
<evidence type="ECO:0000256" key="4">
    <source>
        <dbReference type="ARBA" id="ARBA00022801"/>
    </source>
</evidence>
<dbReference type="Gene3D" id="1.10.10.10">
    <property type="entry name" value="Winged helix-like DNA-binding domain superfamily/Winged helix DNA-binding domain"/>
    <property type="match status" value="1"/>
</dbReference>
<dbReference type="InterPro" id="IPR008823">
    <property type="entry name" value="RuvB_wg_C"/>
</dbReference>
<feature type="region of interest" description="Small ATPAse domain (RuvB-S)" evidence="9">
    <location>
        <begin position="185"/>
        <end position="255"/>
    </location>
</feature>
<feature type="binding site" evidence="9">
    <location>
        <position position="23"/>
    </location>
    <ligand>
        <name>ATP</name>
        <dbReference type="ChEBI" id="CHEBI:30616"/>
    </ligand>
</feature>
<dbReference type="EMBL" id="CBXV010000002">
    <property type="protein sequence ID" value="CDM64470.1"/>
    <property type="molecule type" value="Genomic_DNA"/>
</dbReference>
<feature type="binding site" evidence="9">
    <location>
        <position position="184"/>
    </location>
    <ligand>
        <name>ATP</name>
        <dbReference type="ChEBI" id="CHEBI:30616"/>
    </ligand>
</feature>
<evidence type="ECO:0000256" key="3">
    <source>
        <dbReference type="ARBA" id="ARBA00022763"/>
    </source>
</evidence>
<dbReference type="GO" id="GO:0005737">
    <property type="term" value="C:cytoplasm"/>
    <property type="evidence" value="ECO:0007669"/>
    <property type="project" value="UniProtKB-SubCell"/>
</dbReference>
<comment type="similarity">
    <text evidence="9">Belongs to the RuvB family.</text>
</comment>
<keyword evidence="5 9" id="KW-0067">ATP-binding</keyword>
<dbReference type="InterPro" id="IPR008824">
    <property type="entry name" value="RuvB-like_N"/>
</dbReference>
<gene>
    <name evidence="9" type="primary">ruvB</name>
    <name evidence="12" type="ORF">PYK22_00464</name>
</gene>
<protein>
    <recommendedName>
        <fullName evidence="9">Holliday junction branch migration complex subunit RuvB</fullName>
        <ecNumber evidence="9">3.6.4.-</ecNumber>
    </recommendedName>
</protein>
<feature type="binding site" evidence="9">
    <location>
        <position position="69"/>
    </location>
    <ligand>
        <name>ATP</name>
        <dbReference type="ChEBI" id="CHEBI:30616"/>
    </ligand>
</feature>
<dbReference type="Gene3D" id="1.10.8.60">
    <property type="match status" value="1"/>
</dbReference>
<dbReference type="SUPFAM" id="SSF52540">
    <property type="entry name" value="P-loop containing nucleoside triphosphate hydrolases"/>
    <property type="match status" value="1"/>
</dbReference>
<dbReference type="InterPro" id="IPR036390">
    <property type="entry name" value="WH_DNA-bd_sf"/>
</dbReference>
<feature type="binding site" evidence="9">
    <location>
        <position position="313"/>
    </location>
    <ligand>
        <name>DNA</name>
        <dbReference type="ChEBI" id="CHEBI:16991"/>
    </ligand>
</feature>
<dbReference type="GO" id="GO:0006310">
    <property type="term" value="P:DNA recombination"/>
    <property type="evidence" value="ECO:0007669"/>
    <property type="project" value="UniProtKB-UniRule"/>
</dbReference>
<dbReference type="NCBIfam" id="NF000868">
    <property type="entry name" value="PRK00080.1"/>
    <property type="match status" value="1"/>
</dbReference>
<keyword evidence="4 9" id="KW-0378">Hydrolase</keyword>
<dbReference type="RefSeq" id="WP_041974429.1">
    <property type="nucleotide sequence ID" value="NZ_CBXV010000002.1"/>
</dbReference>
<comment type="domain">
    <text evidence="9">Has 3 domains, the large (RuvB-L) and small ATPase (RuvB-S) domains and the C-terminal head (RuvB-H) domain. The head domain binds DNA, while the ATPase domains jointly bind ATP, ADP or are empty depending on the state of the subunit in the translocation cycle. During a single DNA translocation step the structure of each domain remains the same, but their relative positions change.</text>
</comment>
<evidence type="ECO:0000256" key="6">
    <source>
        <dbReference type="ARBA" id="ARBA00023125"/>
    </source>
</evidence>
<feature type="binding site" evidence="9">
    <location>
        <position position="221"/>
    </location>
    <ligand>
        <name>ATP</name>
        <dbReference type="ChEBI" id="CHEBI:30616"/>
    </ligand>
</feature>
<evidence type="ECO:0000259" key="11">
    <source>
        <dbReference type="SMART" id="SM00382"/>
    </source>
</evidence>
<name>A0A0B6WWC6_9BACT</name>
<evidence type="ECO:0000256" key="2">
    <source>
        <dbReference type="ARBA" id="ARBA00022741"/>
    </source>
</evidence>
<dbReference type="Pfam" id="PF05491">
    <property type="entry name" value="WHD_RuvB"/>
    <property type="match status" value="1"/>
</dbReference>
<comment type="function">
    <text evidence="9">The RuvA-RuvB-RuvC complex processes Holliday junction (HJ) DNA during genetic recombination and DNA repair, while the RuvA-RuvB complex plays an important role in the rescue of blocked DNA replication forks via replication fork reversal (RFR). RuvA specifically binds to HJ cruciform DNA, conferring on it an open structure. The RuvB hexamer acts as an ATP-dependent pump, pulling dsDNA into and through the RuvAB complex. RuvB forms 2 homohexamers on either side of HJ DNA bound by 1 or 2 RuvA tetramers; 4 subunits per hexamer contact DNA at a time. Coordinated motions by a converter formed by DNA-disengaged RuvB subunits stimulates ATP hydrolysis and nucleotide exchange. Immobilization of the converter enables RuvB to convert the ATP-contained energy into a lever motion, pulling 2 nucleotides of DNA out of the RuvA tetramer per ATP hydrolyzed, thus driving DNA branch migration. The RuvB motors rotate together with the DNA substrate, which together with the progressing nucleotide cycle form the mechanistic basis for DNA recombination by continuous HJ branch migration. Branch migration allows RuvC to scan DNA until it finds its consensus sequence, where it cleaves and resolves cruciform DNA.</text>
</comment>
<evidence type="ECO:0000313" key="13">
    <source>
        <dbReference type="Proteomes" id="UP000031518"/>
    </source>
</evidence>
<dbReference type="EC" id="3.6.4.-" evidence="9"/>
<evidence type="ECO:0000256" key="5">
    <source>
        <dbReference type="ARBA" id="ARBA00022840"/>
    </source>
</evidence>
<keyword evidence="3 9" id="KW-0227">DNA damage</keyword>
<feature type="binding site" evidence="9">
    <location>
        <position position="69"/>
    </location>
    <ligand>
        <name>Mg(2+)</name>
        <dbReference type="ChEBI" id="CHEBI:18420"/>
    </ligand>
</feature>
<evidence type="ECO:0000256" key="10">
    <source>
        <dbReference type="SAM" id="MobiDB-lite"/>
    </source>
</evidence>
<keyword evidence="7 9" id="KW-0233">DNA recombination</keyword>
<feature type="binding site" evidence="9">
    <location>
        <position position="68"/>
    </location>
    <ligand>
        <name>ATP</name>
        <dbReference type="ChEBI" id="CHEBI:30616"/>
    </ligand>
</feature>
<feature type="region of interest" description="Disordered" evidence="10">
    <location>
        <begin position="1"/>
        <end position="20"/>
    </location>
</feature>
<dbReference type="Proteomes" id="UP000031518">
    <property type="component" value="Unassembled WGS sequence"/>
</dbReference>
<evidence type="ECO:0000313" key="12">
    <source>
        <dbReference type="EMBL" id="CDM64470.1"/>
    </source>
</evidence>
<reference evidence="12 13" key="1">
    <citation type="submission" date="2013-12" db="EMBL/GenBank/DDBJ databases">
        <authorList>
            <person name="Stott M."/>
        </authorList>
    </citation>
    <scope>NUCLEOTIDE SEQUENCE [LARGE SCALE GENOMIC DNA]</scope>
    <source>
        <strain evidence="12 13">K22</strain>
    </source>
</reference>
<feature type="binding site" evidence="9">
    <location>
        <position position="318"/>
    </location>
    <ligand>
        <name>DNA</name>
        <dbReference type="ChEBI" id="CHEBI:16991"/>
    </ligand>
</feature>
<keyword evidence="2 9" id="KW-0547">Nucleotide-binding</keyword>
<proteinExistence type="inferred from homology"/>
<dbReference type="Pfam" id="PF17864">
    <property type="entry name" value="AAA_lid_4"/>
    <property type="match status" value="1"/>
</dbReference>
<reference evidence="12 13" key="2">
    <citation type="submission" date="2015-01" db="EMBL/GenBank/DDBJ databases">
        <title>Complete genome sequence of Pyrinomonas methylaliphatogenes type strain K22T.</title>
        <authorList>
            <person name="Lee K.C.Y."/>
            <person name="Power J.F."/>
            <person name="Dunfield P.F."/>
            <person name="Morgan X.C."/>
            <person name="Huttenhower C."/>
            <person name="Stott M.B."/>
        </authorList>
    </citation>
    <scope>NUCLEOTIDE SEQUENCE [LARGE SCALE GENOMIC DNA]</scope>
    <source>
        <strain evidence="12 13">K22</strain>
    </source>
</reference>
<dbReference type="InterPro" id="IPR041445">
    <property type="entry name" value="AAA_lid_4"/>
</dbReference>
<dbReference type="NCBIfam" id="TIGR00635">
    <property type="entry name" value="ruvB"/>
    <property type="match status" value="1"/>
</dbReference>
<dbReference type="GO" id="GO:0048476">
    <property type="term" value="C:Holliday junction resolvase complex"/>
    <property type="evidence" value="ECO:0007669"/>
    <property type="project" value="UniProtKB-UniRule"/>
</dbReference>
<sequence length="343" mass="38526">MTEEIKMRHAQADDDEREFEKSLRPTRLSEYIGQERVTRNLAVFIRAARARREALDHVLLTGPPGLGKTTLSLIIANEMGAPVRSTSGPAIERPGDLAAILTNLQDGEILFIDEIHRLNPAIEEVLYPAMEDYQLDIVIGQGTAARTIKLDLPKFTLVGATTRAGLITAPLRGRFGIAFHLEFYNHDELELIVRRSAEILRVEIDREGAREIARRARGTPRIANRLLRRVRDYAEVEYDGRITGDVARDALNRMEVDTFGLDEMDRKLLLTIIEKFGGGPVGLGTLSASIHEEKDSIEEIIEPYLIQIGFLNRTPRGRMATPLAYKHFGIAPPQQRPSLFDTE</sequence>
<evidence type="ECO:0000256" key="1">
    <source>
        <dbReference type="ARBA" id="ARBA00022490"/>
    </source>
</evidence>
<dbReference type="InterPro" id="IPR003593">
    <property type="entry name" value="AAA+_ATPase"/>
</dbReference>
<dbReference type="SMART" id="SM00382">
    <property type="entry name" value="AAA"/>
    <property type="match status" value="1"/>
</dbReference>
<comment type="catalytic activity">
    <reaction evidence="9">
        <text>ATP + H2O = ADP + phosphate + H(+)</text>
        <dbReference type="Rhea" id="RHEA:13065"/>
        <dbReference type="ChEBI" id="CHEBI:15377"/>
        <dbReference type="ChEBI" id="CHEBI:15378"/>
        <dbReference type="ChEBI" id="CHEBI:30616"/>
        <dbReference type="ChEBI" id="CHEBI:43474"/>
        <dbReference type="ChEBI" id="CHEBI:456216"/>
    </reaction>
</comment>
<accession>A0A0B6WWC6</accession>
<dbReference type="InterPro" id="IPR036388">
    <property type="entry name" value="WH-like_DNA-bd_sf"/>
</dbReference>
<feature type="region of interest" description="Head domain (RuvB-H)" evidence="9">
    <location>
        <begin position="258"/>
        <end position="343"/>
    </location>
</feature>
<feature type="domain" description="AAA+ ATPase" evidence="11">
    <location>
        <begin position="54"/>
        <end position="185"/>
    </location>
</feature>
<dbReference type="InterPro" id="IPR027417">
    <property type="entry name" value="P-loop_NTPase"/>
</dbReference>
<feature type="binding site" evidence="9">
    <location>
        <position position="65"/>
    </location>
    <ligand>
        <name>ATP</name>
        <dbReference type="ChEBI" id="CHEBI:30616"/>
    </ligand>
</feature>
<dbReference type="AlphaFoldDB" id="A0A0B6WWC6"/>
<dbReference type="PANTHER" id="PTHR42848">
    <property type="match status" value="1"/>
</dbReference>
<dbReference type="Gene3D" id="3.40.50.300">
    <property type="entry name" value="P-loop containing nucleotide triphosphate hydrolases"/>
    <property type="match status" value="1"/>
</dbReference>
<feature type="binding site" evidence="9">
    <location>
        <position position="70"/>
    </location>
    <ligand>
        <name>ATP</name>
        <dbReference type="ChEBI" id="CHEBI:30616"/>
    </ligand>
</feature>
<dbReference type="GO" id="GO:0006281">
    <property type="term" value="P:DNA repair"/>
    <property type="evidence" value="ECO:0007669"/>
    <property type="project" value="UniProtKB-UniRule"/>
</dbReference>
<dbReference type="GO" id="GO:0005524">
    <property type="term" value="F:ATP binding"/>
    <property type="evidence" value="ECO:0007669"/>
    <property type="project" value="UniProtKB-UniRule"/>
</dbReference>
<feature type="binding site" evidence="9">
    <location>
        <position position="174"/>
    </location>
    <ligand>
        <name>ATP</name>
        <dbReference type="ChEBI" id="CHEBI:30616"/>
    </ligand>
</feature>
<dbReference type="GO" id="GO:0016887">
    <property type="term" value="F:ATP hydrolysis activity"/>
    <property type="evidence" value="ECO:0007669"/>
    <property type="project" value="RHEA"/>
</dbReference>
<keyword evidence="8 9" id="KW-0234">DNA repair</keyword>
<dbReference type="STRING" id="454194.PYK22_00464"/>
<dbReference type="Pfam" id="PF05496">
    <property type="entry name" value="RuvB_N"/>
    <property type="match status" value="1"/>
</dbReference>
<dbReference type="CDD" id="cd00009">
    <property type="entry name" value="AAA"/>
    <property type="match status" value="1"/>
</dbReference>
<dbReference type="GO" id="GO:0000400">
    <property type="term" value="F:four-way junction DNA binding"/>
    <property type="evidence" value="ECO:0007669"/>
    <property type="project" value="UniProtKB-UniRule"/>
</dbReference>
<comment type="subunit">
    <text evidence="9">Homohexamer. Forms an RuvA(8)-RuvB(12)-Holliday junction (HJ) complex. HJ DNA is sandwiched between 2 RuvA tetramers; dsDNA enters through RuvA and exits via RuvB. An RuvB hexamer assembles on each DNA strand where it exits the tetramer. Each RuvB hexamer is contacted by two RuvA subunits (via domain III) on 2 adjacent RuvB subunits; this complex drives branch migration. In the full resolvosome a probable DNA-RuvA(4)-RuvB(12)-RuvC(2) complex forms which resolves the HJ.</text>
</comment>
<dbReference type="GO" id="GO:0009378">
    <property type="term" value="F:four-way junction helicase activity"/>
    <property type="evidence" value="ECO:0007669"/>
    <property type="project" value="InterPro"/>
</dbReference>